<dbReference type="RefSeq" id="WP_200683852.1">
    <property type="nucleotide sequence ID" value="NZ_JAEPRQ010000001.1"/>
</dbReference>
<feature type="binding site" evidence="6">
    <location>
        <position position="108"/>
    </location>
    <ligand>
        <name>substrate</name>
    </ligand>
</feature>
<evidence type="ECO:0000256" key="7">
    <source>
        <dbReference type="PIRSR" id="PIRSR000097-3"/>
    </source>
</evidence>
<dbReference type="PROSITE" id="PS00798">
    <property type="entry name" value="ALDOKETO_REDUCTASE_1"/>
    <property type="match status" value="1"/>
</dbReference>
<evidence type="ECO:0000256" key="5">
    <source>
        <dbReference type="PIRSR" id="PIRSR000097-1"/>
    </source>
</evidence>
<accession>A0A934SA66</accession>
<keyword evidence="10" id="KW-1185">Reference proteome</keyword>
<protein>
    <submittedName>
        <fullName evidence="9">Aldo/keto reductase</fullName>
    </submittedName>
</protein>
<dbReference type="Proteomes" id="UP000640485">
    <property type="component" value="Unassembled WGS sequence"/>
</dbReference>
<dbReference type="SUPFAM" id="SSF51430">
    <property type="entry name" value="NAD(P)-linked oxidoreductase"/>
    <property type="match status" value="1"/>
</dbReference>
<evidence type="ECO:0000256" key="3">
    <source>
        <dbReference type="ARBA" id="ARBA00023002"/>
    </source>
</evidence>
<dbReference type="FunFam" id="3.20.20.100:FF:000002">
    <property type="entry name" value="2,5-diketo-D-gluconic acid reductase A"/>
    <property type="match status" value="1"/>
</dbReference>
<dbReference type="InterPro" id="IPR018170">
    <property type="entry name" value="Aldo/ket_reductase_CS"/>
</dbReference>
<dbReference type="PANTHER" id="PTHR43827:SF3">
    <property type="entry name" value="NADP-DEPENDENT OXIDOREDUCTASE DOMAIN-CONTAINING PROTEIN"/>
    <property type="match status" value="1"/>
</dbReference>
<feature type="active site" description="Proton donor" evidence="5">
    <location>
        <position position="50"/>
    </location>
</feature>
<name>A0A934SA66_9RHOB</name>
<dbReference type="PANTHER" id="PTHR43827">
    <property type="entry name" value="2,5-DIKETO-D-GLUCONIC ACID REDUCTASE"/>
    <property type="match status" value="1"/>
</dbReference>
<reference evidence="9" key="1">
    <citation type="submission" date="2021-01" db="EMBL/GenBank/DDBJ databases">
        <title>Paracoccus amoyensis sp. nov., isolated from the surface seawater along the coast of Xiamen Island, China.</title>
        <authorList>
            <person name="Lyu L."/>
        </authorList>
    </citation>
    <scope>NUCLEOTIDE SEQUENCE</scope>
    <source>
        <strain evidence="9">MJ17</strain>
    </source>
</reference>
<dbReference type="Gene3D" id="3.20.20.100">
    <property type="entry name" value="NADP-dependent oxidoreductase domain"/>
    <property type="match status" value="1"/>
</dbReference>
<comment type="similarity">
    <text evidence="1">Belongs to the aldo/keto reductase family.</text>
</comment>
<dbReference type="InterPro" id="IPR023210">
    <property type="entry name" value="NADP_OxRdtase_dom"/>
</dbReference>
<dbReference type="PRINTS" id="PR00069">
    <property type="entry name" value="ALDKETRDTASE"/>
</dbReference>
<dbReference type="PROSITE" id="PS00062">
    <property type="entry name" value="ALDOKETO_REDUCTASE_2"/>
    <property type="match status" value="1"/>
</dbReference>
<dbReference type="AlphaFoldDB" id="A0A934SA66"/>
<dbReference type="InterPro" id="IPR036812">
    <property type="entry name" value="NAD(P)_OxRdtase_dom_sf"/>
</dbReference>
<feature type="site" description="Lowers pKa of active site Tyr" evidence="7">
    <location>
        <position position="75"/>
    </location>
</feature>
<feature type="domain" description="NADP-dependent oxidoreductase" evidence="8">
    <location>
        <begin position="17"/>
        <end position="260"/>
    </location>
</feature>
<sequence length="276" mass="30757">MQQPTLMLNDGRRIPQLGLGVWQMPEDEVQDAVASALNIGYRLIDGAAIYRNEAGMGRGVREAAVARDEVFVTSKLWNADQGRDSTLRAFDTTMERLKLEYLDLYLMHWPTPARGLYVETWKAMIELRASGRVRSIGVSNYHEAHLRKLIDETGVTPAVNQIELHPSLNQSHMREVDRDLGIITQSWSPLGQATALASGPVQQIADRLGASPAQVVIAWHMAHGLSVIPKSVNPDRQRENFEALTLRLTDEDIATIDALDRPDGRIGPNPDDYETT</sequence>
<evidence type="ECO:0000259" key="8">
    <source>
        <dbReference type="Pfam" id="PF00248"/>
    </source>
</evidence>
<organism evidence="9 10">
    <name type="scientific">Paracoccus caeni</name>
    <dbReference type="NCBI Taxonomy" id="657651"/>
    <lineage>
        <taxon>Bacteria</taxon>
        <taxon>Pseudomonadati</taxon>
        <taxon>Pseudomonadota</taxon>
        <taxon>Alphaproteobacteria</taxon>
        <taxon>Rhodobacterales</taxon>
        <taxon>Paracoccaceae</taxon>
        <taxon>Paracoccus</taxon>
    </lineage>
</organism>
<dbReference type="EMBL" id="JAEPRQ010000001">
    <property type="protein sequence ID" value="MBK4215016.1"/>
    <property type="molecule type" value="Genomic_DNA"/>
</dbReference>
<comment type="catalytic activity">
    <reaction evidence="4">
        <text>hydroxyacetone + NADP(+) = methylglyoxal + NADPH + H(+)</text>
        <dbReference type="Rhea" id="RHEA:27986"/>
        <dbReference type="ChEBI" id="CHEBI:15378"/>
        <dbReference type="ChEBI" id="CHEBI:17158"/>
        <dbReference type="ChEBI" id="CHEBI:27957"/>
        <dbReference type="ChEBI" id="CHEBI:57783"/>
        <dbReference type="ChEBI" id="CHEBI:58349"/>
    </reaction>
</comment>
<dbReference type="InterPro" id="IPR020471">
    <property type="entry name" value="AKR"/>
</dbReference>
<dbReference type="PIRSF" id="PIRSF000097">
    <property type="entry name" value="AKR"/>
    <property type="match status" value="1"/>
</dbReference>
<keyword evidence="2" id="KW-0521">NADP</keyword>
<dbReference type="Pfam" id="PF00248">
    <property type="entry name" value="Aldo_ket_red"/>
    <property type="match status" value="1"/>
</dbReference>
<evidence type="ECO:0000256" key="4">
    <source>
        <dbReference type="ARBA" id="ARBA00049445"/>
    </source>
</evidence>
<proteinExistence type="inferred from homology"/>
<comment type="caution">
    <text evidence="9">The sequence shown here is derived from an EMBL/GenBank/DDBJ whole genome shotgun (WGS) entry which is preliminary data.</text>
</comment>
<evidence type="ECO:0000256" key="6">
    <source>
        <dbReference type="PIRSR" id="PIRSR000097-2"/>
    </source>
</evidence>
<evidence type="ECO:0000256" key="2">
    <source>
        <dbReference type="ARBA" id="ARBA00022857"/>
    </source>
</evidence>
<dbReference type="GO" id="GO:0016616">
    <property type="term" value="F:oxidoreductase activity, acting on the CH-OH group of donors, NAD or NADP as acceptor"/>
    <property type="evidence" value="ECO:0007669"/>
    <property type="project" value="UniProtKB-ARBA"/>
</dbReference>
<evidence type="ECO:0000313" key="9">
    <source>
        <dbReference type="EMBL" id="MBK4215016.1"/>
    </source>
</evidence>
<keyword evidence="3" id="KW-0560">Oxidoreductase</keyword>
<evidence type="ECO:0000313" key="10">
    <source>
        <dbReference type="Proteomes" id="UP000640485"/>
    </source>
</evidence>
<dbReference type="PROSITE" id="PS00063">
    <property type="entry name" value="ALDOKETO_REDUCTASE_3"/>
    <property type="match status" value="1"/>
</dbReference>
<gene>
    <name evidence="9" type="ORF">JJJ17_03650</name>
</gene>
<evidence type="ECO:0000256" key="1">
    <source>
        <dbReference type="ARBA" id="ARBA00007905"/>
    </source>
</evidence>